<gene>
    <name evidence="5 8" type="primary">rimM</name>
    <name evidence="8" type="ORF">GS601_20010</name>
</gene>
<comment type="subunit">
    <text evidence="5">Binds ribosomal protein uS19.</text>
</comment>
<comment type="subcellular location">
    <subcellularLocation>
        <location evidence="5">Cytoplasm</location>
    </subcellularLocation>
</comment>
<feature type="domain" description="Ribosome maturation factor RimM PRC barrel" evidence="7">
    <location>
        <begin position="106"/>
        <end position="173"/>
    </location>
</feature>
<evidence type="ECO:0000259" key="7">
    <source>
        <dbReference type="Pfam" id="PF24986"/>
    </source>
</evidence>
<evidence type="ECO:0000313" key="9">
    <source>
        <dbReference type="Proteomes" id="UP000646053"/>
    </source>
</evidence>
<keyword evidence="1 5" id="KW-0963">Cytoplasm</keyword>
<dbReference type="GO" id="GO:0005737">
    <property type="term" value="C:cytoplasm"/>
    <property type="evidence" value="ECO:0007669"/>
    <property type="project" value="UniProtKB-SubCell"/>
</dbReference>
<dbReference type="SUPFAM" id="SSF50346">
    <property type="entry name" value="PRC-barrel domain"/>
    <property type="match status" value="1"/>
</dbReference>
<keyword evidence="4 5" id="KW-0143">Chaperone</keyword>
<evidence type="ECO:0000256" key="4">
    <source>
        <dbReference type="ARBA" id="ARBA00023186"/>
    </source>
</evidence>
<dbReference type="InterPro" id="IPR036976">
    <property type="entry name" value="RimM_N_sf"/>
</dbReference>
<dbReference type="InterPro" id="IPR011033">
    <property type="entry name" value="PRC_barrel-like_sf"/>
</dbReference>
<organism evidence="8 9">
    <name type="scientific">Myxacorys almedinensis A</name>
    <dbReference type="NCBI Taxonomy" id="2690445"/>
    <lineage>
        <taxon>Bacteria</taxon>
        <taxon>Bacillati</taxon>
        <taxon>Cyanobacteriota</taxon>
        <taxon>Cyanophyceae</taxon>
        <taxon>Leptolyngbyales</taxon>
        <taxon>Leptolyngbyaceae</taxon>
        <taxon>Myxacorys</taxon>
        <taxon>Myxacorys almedinensis</taxon>
    </lineage>
</organism>
<comment type="similarity">
    <text evidence="5">Belongs to the RimM family.</text>
</comment>
<evidence type="ECO:0000313" key="8">
    <source>
        <dbReference type="EMBL" id="NDJ19541.1"/>
    </source>
</evidence>
<keyword evidence="2 5" id="KW-0690">Ribosome biogenesis</keyword>
<proteinExistence type="inferred from homology"/>
<dbReference type="Pfam" id="PF24986">
    <property type="entry name" value="PRC_RimM"/>
    <property type="match status" value="1"/>
</dbReference>
<dbReference type="InterPro" id="IPR009000">
    <property type="entry name" value="Transl_B-barrel_sf"/>
</dbReference>
<evidence type="ECO:0000259" key="6">
    <source>
        <dbReference type="Pfam" id="PF01782"/>
    </source>
</evidence>
<dbReference type="HAMAP" id="MF_00014">
    <property type="entry name" value="Ribosome_mat_RimM"/>
    <property type="match status" value="1"/>
</dbReference>
<comment type="function">
    <text evidence="5">An accessory protein needed during the final step in the assembly of 30S ribosomal subunit, possibly for assembly of the head region. Essential for efficient processing of 16S rRNA. May be needed both before and after RbfA during the maturation of 16S rRNA. It has affinity for free ribosomal 30S subunits but not for 70S ribosomes.</text>
</comment>
<dbReference type="GO" id="GO:0043022">
    <property type="term" value="F:ribosome binding"/>
    <property type="evidence" value="ECO:0007669"/>
    <property type="project" value="InterPro"/>
</dbReference>
<keyword evidence="9" id="KW-1185">Reference proteome</keyword>
<dbReference type="SUPFAM" id="SSF50447">
    <property type="entry name" value="Translation proteins"/>
    <property type="match status" value="1"/>
</dbReference>
<dbReference type="GO" id="GO:0042274">
    <property type="term" value="P:ribosomal small subunit biogenesis"/>
    <property type="evidence" value="ECO:0007669"/>
    <property type="project" value="UniProtKB-UniRule"/>
</dbReference>
<dbReference type="RefSeq" id="WP_162425066.1">
    <property type="nucleotide sequence ID" value="NZ_WVIE01000032.1"/>
</dbReference>
<comment type="domain">
    <text evidence="5">The PRC barrel domain binds ribosomal protein uS19.</text>
</comment>
<dbReference type="PANTHER" id="PTHR33692">
    <property type="entry name" value="RIBOSOME MATURATION FACTOR RIMM"/>
    <property type="match status" value="1"/>
</dbReference>
<protein>
    <recommendedName>
        <fullName evidence="5">Ribosome maturation factor RimM</fullName>
    </recommendedName>
</protein>
<dbReference type="PANTHER" id="PTHR33692:SF1">
    <property type="entry name" value="RIBOSOME MATURATION FACTOR RIMM"/>
    <property type="match status" value="1"/>
</dbReference>
<evidence type="ECO:0000256" key="3">
    <source>
        <dbReference type="ARBA" id="ARBA00022552"/>
    </source>
</evidence>
<dbReference type="Gene3D" id="2.40.30.60">
    <property type="entry name" value="RimM"/>
    <property type="match status" value="1"/>
</dbReference>
<dbReference type="GO" id="GO:0005840">
    <property type="term" value="C:ribosome"/>
    <property type="evidence" value="ECO:0007669"/>
    <property type="project" value="InterPro"/>
</dbReference>
<dbReference type="InterPro" id="IPR011961">
    <property type="entry name" value="RimM"/>
</dbReference>
<keyword evidence="3 5" id="KW-0698">rRNA processing</keyword>
<dbReference type="InterPro" id="IPR056792">
    <property type="entry name" value="PRC_RimM"/>
</dbReference>
<feature type="domain" description="RimM N-terminal" evidence="6">
    <location>
        <begin position="9"/>
        <end position="93"/>
    </location>
</feature>
<dbReference type="EMBL" id="WVIE01000032">
    <property type="protein sequence ID" value="NDJ19541.1"/>
    <property type="molecule type" value="Genomic_DNA"/>
</dbReference>
<accession>A0A8J7Z7V2</accession>
<sequence length="175" mass="19276">MALSDFLEIGKIVAAQGLHGEVRVYPNSDFPERFEVPGQRWLLRPQQIDPEPIGLVQGRYLEGKGLYVVQLEGVSDRRSAEALRGCLLYVLASDRLELEDGEFHVADLVGLPVYHQITQELVGTVTNVMSAGHDVLEVKSPPGKVMLIPFVEAIVPVVDLSNRRIEITPPGGLIE</sequence>
<dbReference type="Proteomes" id="UP000646053">
    <property type="component" value="Unassembled WGS sequence"/>
</dbReference>
<dbReference type="NCBIfam" id="TIGR02273">
    <property type="entry name" value="16S_RimM"/>
    <property type="match status" value="1"/>
</dbReference>
<evidence type="ECO:0000256" key="5">
    <source>
        <dbReference type="HAMAP-Rule" id="MF_00014"/>
    </source>
</evidence>
<dbReference type="AlphaFoldDB" id="A0A8J7Z7V2"/>
<dbReference type="Pfam" id="PF01782">
    <property type="entry name" value="RimM"/>
    <property type="match status" value="1"/>
</dbReference>
<reference evidence="8" key="1">
    <citation type="submission" date="2019-12" db="EMBL/GenBank/DDBJ databases">
        <title>High-Quality draft genome sequences of three cyanobacteria isolated from the limestone walls of the Old Cathedral of Coimbra.</title>
        <authorList>
            <person name="Tiago I."/>
            <person name="Soares F."/>
            <person name="Portugal A."/>
        </authorList>
    </citation>
    <scope>NUCLEOTIDE SEQUENCE</scope>
    <source>
        <strain evidence="8">A</strain>
    </source>
</reference>
<name>A0A8J7Z7V2_9CYAN</name>
<dbReference type="Gene3D" id="2.30.30.240">
    <property type="entry name" value="PRC-barrel domain"/>
    <property type="match status" value="1"/>
</dbReference>
<evidence type="ECO:0000256" key="2">
    <source>
        <dbReference type="ARBA" id="ARBA00022517"/>
    </source>
</evidence>
<dbReference type="GO" id="GO:0006364">
    <property type="term" value="P:rRNA processing"/>
    <property type="evidence" value="ECO:0007669"/>
    <property type="project" value="UniProtKB-UniRule"/>
</dbReference>
<comment type="caution">
    <text evidence="8">The sequence shown here is derived from an EMBL/GenBank/DDBJ whole genome shotgun (WGS) entry which is preliminary data.</text>
</comment>
<evidence type="ECO:0000256" key="1">
    <source>
        <dbReference type="ARBA" id="ARBA00022490"/>
    </source>
</evidence>
<dbReference type="InterPro" id="IPR002676">
    <property type="entry name" value="RimM_N"/>
</dbReference>